<dbReference type="CDD" id="cd03047">
    <property type="entry name" value="GST_N_2"/>
    <property type="match status" value="1"/>
</dbReference>
<reference evidence="5 6" key="2">
    <citation type="submission" date="2020-03" db="EMBL/GenBank/DDBJ databases">
        <title>Roseomonas stagni sp. nov., isolated from pond water in Japan.</title>
        <authorList>
            <person name="Furuhata K."/>
            <person name="Miyamoto H."/>
            <person name="Goto K."/>
        </authorList>
    </citation>
    <scope>NUCLEOTIDE SEQUENCE [LARGE SCALE GENOMIC DNA]</scope>
    <source>
        <strain evidence="5 6">PeD5</strain>
    </source>
</reference>
<accession>A0A6M1LI05</accession>
<dbReference type="Gene3D" id="1.20.1050.10">
    <property type="match status" value="1"/>
</dbReference>
<evidence type="ECO:0000313" key="6">
    <source>
        <dbReference type="Proteomes" id="UP000475385"/>
    </source>
</evidence>
<organism evidence="5 6">
    <name type="scientific">Falsiroseomonas algicola</name>
    <dbReference type="NCBI Taxonomy" id="2716930"/>
    <lineage>
        <taxon>Bacteria</taxon>
        <taxon>Pseudomonadati</taxon>
        <taxon>Pseudomonadota</taxon>
        <taxon>Alphaproteobacteria</taxon>
        <taxon>Acetobacterales</taxon>
        <taxon>Roseomonadaceae</taxon>
        <taxon>Falsiroseomonas</taxon>
    </lineage>
</organism>
<gene>
    <name evidence="5" type="ORF">G3576_07205</name>
</gene>
<protein>
    <submittedName>
        <fullName evidence="5">Glutathione S-transferase family protein</fullName>
    </submittedName>
</protein>
<dbReference type="FunFam" id="3.40.30.10:FF:000039">
    <property type="entry name" value="Glutathione S-transferase domain"/>
    <property type="match status" value="1"/>
</dbReference>
<comment type="similarity">
    <text evidence="1">Belongs to the GST superfamily.</text>
</comment>
<keyword evidence="2" id="KW-0808">Transferase</keyword>
<evidence type="ECO:0000313" key="5">
    <source>
        <dbReference type="EMBL" id="NGM19797.1"/>
    </source>
</evidence>
<keyword evidence="6" id="KW-1185">Reference proteome</keyword>
<dbReference type="AlphaFoldDB" id="A0A6M1LI05"/>
<dbReference type="SFLD" id="SFLDG01150">
    <property type="entry name" value="Main.1:_Beta-like"/>
    <property type="match status" value="1"/>
</dbReference>
<dbReference type="InterPro" id="IPR004045">
    <property type="entry name" value="Glutathione_S-Trfase_N"/>
</dbReference>
<evidence type="ECO:0000259" key="3">
    <source>
        <dbReference type="PROSITE" id="PS50404"/>
    </source>
</evidence>
<dbReference type="SUPFAM" id="SSF47616">
    <property type="entry name" value="GST C-terminal domain-like"/>
    <property type="match status" value="1"/>
</dbReference>
<dbReference type="SFLD" id="SFLDS00019">
    <property type="entry name" value="Glutathione_Transferase_(cytos"/>
    <property type="match status" value="1"/>
</dbReference>
<dbReference type="RefSeq" id="WP_164693669.1">
    <property type="nucleotide sequence ID" value="NZ_JAAIKB010000002.1"/>
</dbReference>
<dbReference type="Pfam" id="PF00043">
    <property type="entry name" value="GST_C"/>
    <property type="match status" value="1"/>
</dbReference>
<dbReference type="InterPro" id="IPR004046">
    <property type="entry name" value="GST_C"/>
</dbReference>
<dbReference type="Proteomes" id="UP000475385">
    <property type="component" value="Unassembled WGS sequence"/>
</dbReference>
<dbReference type="InterPro" id="IPR036282">
    <property type="entry name" value="Glutathione-S-Trfase_C_sf"/>
</dbReference>
<dbReference type="PROSITE" id="PS50405">
    <property type="entry name" value="GST_CTER"/>
    <property type="match status" value="1"/>
</dbReference>
<feature type="domain" description="GST C-terminal" evidence="4">
    <location>
        <begin position="88"/>
        <end position="208"/>
    </location>
</feature>
<comment type="caution">
    <text evidence="5">The sequence shown here is derived from an EMBL/GenBank/DDBJ whole genome shotgun (WGS) entry which is preliminary data.</text>
</comment>
<dbReference type="SFLD" id="SFLDG00358">
    <property type="entry name" value="Main_(cytGST)"/>
    <property type="match status" value="1"/>
</dbReference>
<dbReference type="SUPFAM" id="SSF52833">
    <property type="entry name" value="Thioredoxin-like"/>
    <property type="match status" value="1"/>
</dbReference>
<dbReference type="InterPro" id="IPR040079">
    <property type="entry name" value="Glutathione_S-Trfase"/>
</dbReference>
<dbReference type="PROSITE" id="PS50404">
    <property type="entry name" value="GST_NTER"/>
    <property type="match status" value="1"/>
</dbReference>
<dbReference type="InterPro" id="IPR036249">
    <property type="entry name" value="Thioredoxin-like_sf"/>
</dbReference>
<dbReference type="Gene3D" id="3.40.30.10">
    <property type="entry name" value="Glutaredoxin"/>
    <property type="match status" value="1"/>
</dbReference>
<reference evidence="5 6" key="1">
    <citation type="submission" date="2020-02" db="EMBL/GenBank/DDBJ databases">
        <authorList>
            <person name="Kim H.M."/>
            <person name="Jeon C.O."/>
        </authorList>
    </citation>
    <scope>NUCLEOTIDE SEQUENCE [LARGE SCALE GENOMIC DNA]</scope>
    <source>
        <strain evidence="5 6">PeD5</strain>
    </source>
</reference>
<name>A0A6M1LI05_9PROT</name>
<evidence type="ECO:0000256" key="2">
    <source>
        <dbReference type="ARBA" id="ARBA00022679"/>
    </source>
</evidence>
<evidence type="ECO:0000256" key="1">
    <source>
        <dbReference type="ARBA" id="ARBA00007409"/>
    </source>
</evidence>
<dbReference type="PANTHER" id="PTHR44051:SF19">
    <property type="entry name" value="DISULFIDE-BOND OXIDOREDUCTASE YFCG"/>
    <property type="match status" value="1"/>
</dbReference>
<dbReference type="InterPro" id="IPR010987">
    <property type="entry name" value="Glutathione-S-Trfase_C-like"/>
</dbReference>
<dbReference type="EMBL" id="JAAIKB010000002">
    <property type="protein sequence ID" value="NGM19797.1"/>
    <property type="molecule type" value="Genomic_DNA"/>
</dbReference>
<proteinExistence type="inferred from homology"/>
<dbReference type="GO" id="GO:0016740">
    <property type="term" value="F:transferase activity"/>
    <property type="evidence" value="ECO:0007669"/>
    <property type="project" value="UniProtKB-KW"/>
</dbReference>
<sequence>MLRIWGRATSSNVMKLLWLCEELGIDFERIDVGGPFGGTREAAYLAKNPNALVPVIEEPDGFVLWESNAILRYLARSRAPGHPIYPADLREAADCDRWMDWQQTALNPPLVTVYFTLFRIPEPERDWAAFEKAKAQVEALFGMLDDRLSRSGFLCGDALTLADIALGIYAYRWLLLPIDRRPMPHLQRWHDALAARPGFQKYVALPLT</sequence>
<dbReference type="PANTHER" id="PTHR44051">
    <property type="entry name" value="GLUTATHIONE S-TRANSFERASE-RELATED"/>
    <property type="match status" value="1"/>
</dbReference>
<evidence type="ECO:0000259" key="4">
    <source>
        <dbReference type="PROSITE" id="PS50405"/>
    </source>
</evidence>
<dbReference type="Pfam" id="PF13409">
    <property type="entry name" value="GST_N_2"/>
    <property type="match status" value="1"/>
</dbReference>
<feature type="domain" description="GST N-terminal" evidence="3">
    <location>
        <begin position="1"/>
        <end position="82"/>
    </location>
</feature>